<proteinExistence type="predicted"/>
<evidence type="ECO:0000313" key="13">
    <source>
        <dbReference type="Proteomes" id="UP000593564"/>
    </source>
</evidence>
<sequence length="281" mass="30725">MDTAQWPQGFQEVGMVDPKEETPMMLERKVRPQKDQALNCPRCNSTNTKFCYYNNYSLTQPRYFCKTCRRYWTEGGSLRNVPVGGGSRKNKRPLSSSSASSSHNLPDLNPPTLSNFASQNTNKTHEAQVQDLNLAFPGMQDYLSISQNNHHNSSSSSSSTLSLSTSTPISALELLRSTGIASRGLNSLIPTTTPTPDSNTLFNSGFPLQELKPNLGFPVDGFGSRYVNLHGVQENGVGGRLMFPFGMIKQNSSTTSEVDHQNKGQGNSGGFWNGMLGGGSW</sequence>
<evidence type="ECO:0000256" key="10">
    <source>
        <dbReference type="SAM" id="MobiDB-lite"/>
    </source>
</evidence>
<dbReference type="EMBL" id="JACBKZ010000007">
    <property type="protein sequence ID" value="KAF5946191.1"/>
    <property type="molecule type" value="Genomic_DNA"/>
</dbReference>
<evidence type="ECO:0000256" key="1">
    <source>
        <dbReference type="ARBA" id="ARBA00022723"/>
    </source>
</evidence>
<organism evidence="12 13">
    <name type="scientific">Camellia sinensis</name>
    <name type="common">Tea plant</name>
    <name type="synonym">Thea sinensis</name>
    <dbReference type="NCBI Taxonomy" id="4442"/>
    <lineage>
        <taxon>Eukaryota</taxon>
        <taxon>Viridiplantae</taxon>
        <taxon>Streptophyta</taxon>
        <taxon>Embryophyta</taxon>
        <taxon>Tracheophyta</taxon>
        <taxon>Spermatophyta</taxon>
        <taxon>Magnoliopsida</taxon>
        <taxon>eudicotyledons</taxon>
        <taxon>Gunneridae</taxon>
        <taxon>Pentapetalae</taxon>
        <taxon>asterids</taxon>
        <taxon>Ericales</taxon>
        <taxon>Theaceae</taxon>
        <taxon>Camellia</taxon>
    </lineage>
</organism>
<evidence type="ECO:0000313" key="12">
    <source>
        <dbReference type="EMBL" id="KAF5946191.1"/>
    </source>
</evidence>
<keyword evidence="1 9" id="KW-0479">Metal-binding</keyword>
<evidence type="ECO:0000256" key="2">
    <source>
        <dbReference type="ARBA" id="ARBA00022771"/>
    </source>
</evidence>
<evidence type="ECO:0000256" key="7">
    <source>
        <dbReference type="ARBA" id="ARBA00023242"/>
    </source>
</evidence>
<keyword evidence="6 9" id="KW-0804">Transcription</keyword>
<keyword evidence="3 9" id="KW-0862">Zinc</keyword>
<feature type="domain" description="Dof-type" evidence="11">
    <location>
        <begin position="38"/>
        <end position="92"/>
    </location>
</feature>
<comment type="caution">
    <text evidence="12">The sequence shown here is derived from an EMBL/GenBank/DDBJ whole genome shotgun (WGS) entry which is preliminary data.</text>
</comment>
<keyword evidence="2 8" id="KW-0863">Zinc-finger</keyword>
<feature type="compositionally biased region" description="Gly residues" evidence="10">
    <location>
        <begin position="266"/>
        <end position="281"/>
    </location>
</feature>
<evidence type="ECO:0000256" key="9">
    <source>
        <dbReference type="RuleBase" id="RU369094"/>
    </source>
</evidence>
<dbReference type="GO" id="GO:0005634">
    <property type="term" value="C:nucleus"/>
    <property type="evidence" value="ECO:0007669"/>
    <property type="project" value="UniProtKB-SubCell"/>
</dbReference>
<evidence type="ECO:0000256" key="6">
    <source>
        <dbReference type="ARBA" id="ARBA00023163"/>
    </source>
</evidence>
<dbReference type="AlphaFoldDB" id="A0A7J7H1X4"/>
<dbReference type="PANTHER" id="PTHR31992:SF316">
    <property type="entry name" value="DOF ZINC FINGER PROTEIN DOF1.2"/>
    <property type="match status" value="1"/>
</dbReference>
<dbReference type="InterPro" id="IPR003851">
    <property type="entry name" value="Znf_Dof"/>
</dbReference>
<keyword evidence="13" id="KW-1185">Reference proteome</keyword>
<protein>
    <recommendedName>
        <fullName evidence="9">Dof zinc finger protein</fullName>
    </recommendedName>
</protein>
<reference evidence="12 13" key="2">
    <citation type="submission" date="2020-07" db="EMBL/GenBank/DDBJ databases">
        <title>Genome assembly of wild tea tree DASZ reveals pedigree and selection history of tea varieties.</title>
        <authorList>
            <person name="Zhang W."/>
        </authorList>
    </citation>
    <scope>NUCLEOTIDE SEQUENCE [LARGE SCALE GENOMIC DNA]</scope>
    <source>
        <strain evidence="13">cv. G240</strain>
        <tissue evidence="12">Leaf</tissue>
    </source>
</reference>
<dbReference type="GO" id="GO:0008270">
    <property type="term" value="F:zinc ion binding"/>
    <property type="evidence" value="ECO:0007669"/>
    <property type="project" value="UniProtKB-KW"/>
</dbReference>
<dbReference type="PROSITE" id="PS01361">
    <property type="entry name" value="ZF_DOF_1"/>
    <property type="match status" value="1"/>
</dbReference>
<dbReference type="GO" id="GO:0003700">
    <property type="term" value="F:DNA-binding transcription factor activity"/>
    <property type="evidence" value="ECO:0007669"/>
    <property type="project" value="UniProtKB-UniRule"/>
</dbReference>
<feature type="region of interest" description="Disordered" evidence="10">
    <location>
        <begin position="254"/>
        <end position="281"/>
    </location>
</feature>
<dbReference type="GO" id="GO:0003677">
    <property type="term" value="F:DNA binding"/>
    <property type="evidence" value="ECO:0007669"/>
    <property type="project" value="UniProtKB-UniRule"/>
</dbReference>
<comment type="subcellular location">
    <subcellularLocation>
        <location evidence="8 9">Nucleus</location>
    </subcellularLocation>
</comment>
<dbReference type="PROSITE" id="PS50884">
    <property type="entry name" value="ZF_DOF_2"/>
    <property type="match status" value="1"/>
</dbReference>
<comment type="function">
    <text evidence="9">Transcription factor that binds specifically to a 5'-AA[AG]G-3' consensus core sequence.</text>
</comment>
<dbReference type="PANTHER" id="PTHR31992">
    <property type="entry name" value="DOF ZINC FINGER PROTEIN DOF1.4-RELATED"/>
    <property type="match status" value="1"/>
</dbReference>
<keyword evidence="7 8" id="KW-0539">Nucleus</keyword>
<feature type="region of interest" description="Disordered" evidence="10">
    <location>
        <begin position="79"/>
        <end position="118"/>
    </location>
</feature>
<evidence type="ECO:0000256" key="5">
    <source>
        <dbReference type="ARBA" id="ARBA00023125"/>
    </source>
</evidence>
<name>A0A7J7H1X4_CAMSI</name>
<dbReference type="Pfam" id="PF02701">
    <property type="entry name" value="Zn_ribbon_Dof"/>
    <property type="match status" value="1"/>
</dbReference>
<dbReference type="InterPro" id="IPR045174">
    <property type="entry name" value="Dof"/>
</dbReference>
<dbReference type="Proteomes" id="UP000593564">
    <property type="component" value="Unassembled WGS sequence"/>
</dbReference>
<evidence type="ECO:0000256" key="8">
    <source>
        <dbReference type="PROSITE-ProRule" id="PRU00071"/>
    </source>
</evidence>
<evidence type="ECO:0000256" key="4">
    <source>
        <dbReference type="ARBA" id="ARBA00023015"/>
    </source>
</evidence>
<gene>
    <name evidence="12" type="ORF">HYC85_016419</name>
</gene>
<keyword evidence="5 8" id="KW-0238">DNA-binding</keyword>
<evidence type="ECO:0000256" key="3">
    <source>
        <dbReference type="ARBA" id="ARBA00022833"/>
    </source>
</evidence>
<reference evidence="13" key="1">
    <citation type="journal article" date="2020" name="Nat. Commun.">
        <title>Genome assembly of wild tea tree DASZ reveals pedigree and selection history of tea varieties.</title>
        <authorList>
            <person name="Zhang W."/>
            <person name="Zhang Y."/>
            <person name="Qiu H."/>
            <person name="Guo Y."/>
            <person name="Wan H."/>
            <person name="Zhang X."/>
            <person name="Scossa F."/>
            <person name="Alseekh S."/>
            <person name="Zhang Q."/>
            <person name="Wang P."/>
            <person name="Xu L."/>
            <person name="Schmidt M.H."/>
            <person name="Jia X."/>
            <person name="Li D."/>
            <person name="Zhu A."/>
            <person name="Guo F."/>
            <person name="Chen W."/>
            <person name="Ni D."/>
            <person name="Usadel B."/>
            <person name="Fernie A.R."/>
            <person name="Wen W."/>
        </authorList>
    </citation>
    <scope>NUCLEOTIDE SEQUENCE [LARGE SCALE GENOMIC DNA]</scope>
    <source>
        <strain evidence="13">cv. G240</strain>
    </source>
</reference>
<keyword evidence="4 9" id="KW-0805">Transcription regulation</keyword>
<evidence type="ECO:0000259" key="11">
    <source>
        <dbReference type="PROSITE" id="PS50884"/>
    </source>
</evidence>
<accession>A0A7J7H1X4</accession>